<protein>
    <recommendedName>
        <fullName evidence="8">G8 domain-containing protein</fullName>
    </recommendedName>
</protein>
<name>A0A512NSP5_9HYPH</name>
<keyword evidence="1" id="KW-0325">Glycoprotein</keyword>
<dbReference type="PANTHER" id="PTHR15535">
    <property type="entry name" value="TRANSMEMBRANE PROTEIN 2-RELATED"/>
    <property type="match status" value="1"/>
</dbReference>
<dbReference type="Pfam" id="PF10162">
    <property type="entry name" value="G8"/>
    <property type="match status" value="1"/>
</dbReference>
<feature type="region of interest" description="Disordered" evidence="2">
    <location>
        <begin position="1431"/>
        <end position="1466"/>
    </location>
</feature>
<dbReference type="InterPro" id="IPR019316">
    <property type="entry name" value="G8_domain"/>
</dbReference>
<reference evidence="6 7" key="1">
    <citation type="submission" date="2019-07" db="EMBL/GenBank/DDBJ databases">
        <title>Whole genome shotgun sequence of Reyranella soli NBRC 108950.</title>
        <authorList>
            <person name="Hosoyama A."/>
            <person name="Uohara A."/>
            <person name="Ohji S."/>
            <person name="Ichikawa N."/>
        </authorList>
    </citation>
    <scope>NUCLEOTIDE SEQUENCE [LARGE SCALE GENOMIC DNA]</scope>
    <source>
        <strain evidence="6 7">NBRC 108950</strain>
    </source>
</reference>
<dbReference type="Pfam" id="PF24606">
    <property type="entry name" value="CEMIP_beta-hel"/>
    <property type="match status" value="1"/>
</dbReference>
<dbReference type="InterPro" id="IPR055401">
    <property type="entry name" value="CEMIP_beta-hel_dom"/>
</dbReference>
<dbReference type="PANTHER" id="PTHR15535:SF17">
    <property type="entry name" value="TRANSMEMBRANE PROTEIN"/>
    <property type="match status" value="1"/>
</dbReference>
<accession>A0A512NSP5</accession>
<evidence type="ECO:0000256" key="2">
    <source>
        <dbReference type="SAM" id="MobiDB-lite"/>
    </source>
</evidence>
<keyword evidence="3" id="KW-0732">Signal</keyword>
<dbReference type="Proteomes" id="UP000321058">
    <property type="component" value="Unassembled WGS sequence"/>
</dbReference>
<dbReference type="InterPro" id="IPR052252">
    <property type="entry name" value="CEMIP/CEMIP2"/>
</dbReference>
<evidence type="ECO:0008006" key="8">
    <source>
        <dbReference type="Google" id="ProtNLM"/>
    </source>
</evidence>
<gene>
    <name evidence="6" type="ORF">RSO01_91370</name>
</gene>
<evidence type="ECO:0000313" key="7">
    <source>
        <dbReference type="Proteomes" id="UP000321058"/>
    </source>
</evidence>
<evidence type="ECO:0000259" key="5">
    <source>
        <dbReference type="Pfam" id="PF24606"/>
    </source>
</evidence>
<evidence type="ECO:0000256" key="3">
    <source>
        <dbReference type="SAM" id="SignalP"/>
    </source>
</evidence>
<feature type="signal peptide" evidence="3">
    <location>
        <begin position="1"/>
        <end position="35"/>
    </location>
</feature>
<feature type="domain" description="G8" evidence="4">
    <location>
        <begin position="46"/>
        <end position="144"/>
    </location>
</feature>
<sequence>MAQARCCVGTLRPGPAIWLLLGLLVAMATVSPVRAQCPTPNTPAARGGDLVISEYCTLNQDAAYYYGQINIVSGGFLIFQEPATQFSNVDFWASSIVIEANGVLQIGNPTTPYGTSGGFLTIHLYGKDQSNGANPAEYQGQGVLCKTRTDNNVGPCGIPRPTWNDNGKSLLPGCGINAGPGPVGPAQKTCIPGLDTTVSDYFYQYGPLHGDGRCINGQNFNNSNGTCGAAPAEGQVGYFGYKTLAVSYDASVYIYGFKGATYDAAVDADPTNSGFSWLRLSGDLPPGVQSLKLDDSNGALGARWFRKPEKLLSQFVVTTTDYLPTHSEVFTINNVSIPDGLTVDFTEAAKWLHVGTRYPIGSRIDTESQKRLQDGGMDKDLIEKGAETRAAVALLTRSVRIVSGGDALNEQFSGYFGGHTVFRQGFRKIEIQGVEFANLGQGGKMGHYPVHFHKSRQVPPGTFVKDSSINESNTRWYVLHSTQGVTLQRNVGWKSIGHGFFLEDGTETDNNFYSNIGIFARAAIQNPQNPNRVPGILSNNLSQQSEPAGFAVRTRSDSEHPTVFWITNGWNNFVGNMAAGAGACGAAYWLVPVMNSDRPDLPTSDNTVFPNNTVGPNRADGHMKWDYDKAGYFGYAGFQTERNGAEDARFAGATPLRVFFKNSASATMMSFQTTIDAPKCNGITVYGAKSDFPTVAAVRSFAPPVTKGELPDILRDMYYPHVFGRKAATACPPLDLSKPPGLNNQNCGQFSGRYISEAPDCSAGNEQNCNVTVLSHFTSSFTWADGAVAAVWLRPNWYLFANGVITDVQNGGLNFVTGGDMTHSSLIPGYWAVAKSSVFVGHTQPQVGDNNYQTYHAFAADVGPFNNDSRLQCDPLLDPNQVPNYCINTENGVSYQLADFFVNQSLFRIYDGPNYQDGNAFLDITTSKCEVSKYNSGCIYGTGRIKGIPKSVVNDDPTNHDCYLPNAAIGWKQPNGFFYPPAFHSRNLFFGNVEIRHFVINPLVEPTQGDFRQGGTYITDEAAVSKHYCNFNSAANQTNPGTFASFTSIDRQTELNDDDGTLTGLSNTFPAPLAPLSGVPNLNQTISINEDNFFGAPIETPECASNISDVKNYGGANNLPDNACKPTLKILPPVTARTSPYDYVATVIYHAVDSNWSSDCTNPTCYGVPLYRQYLNGVDGGQGGSSREWTQWYASGCGADHNQPNCRWPFIRMAGMSIGVRETLTLNNATYYLDTAVPRDMQQKEQFNTVGGPNVSLTNSFNVFVGGDTYNVFFVYAKQSSRQTYQIYVGKGRDAASVAGSIKPIQVEIPGEIRPGPYETGAPFLFVTAKDYDPASGIVSVTVDFSDVTALAPTPDNGLCQPKNFCRKDPASGACTSALSKDDPLAKLHPAILSTSQQVCSHWAVKDLDCPTKGCLGFSFTLPNDGSFSADASVTKPTPHRPRPTAFPSKGTNPDGSPQGDPNWLTKFLKTTRTPDSASGGQCYYRQLPGTDCPIP</sequence>
<organism evidence="6 7">
    <name type="scientific">Reyranella soli</name>
    <dbReference type="NCBI Taxonomy" id="1230389"/>
    <lineage>
        <taxon>Bacteria</taxon>
        <taxon>Pseudomonadati</taxon>
        <taxon>Pseudomonadota</taxon>
        <taxon>Alphaproteobacteria</taxon>
        <taxon>Hyphomicrobiales</taxon>
        <taxon>Reyranellaceae</taxon>
        <taxon>Reyranella</taxon>
    </lineage>
</organism>
<feature type="chain" id="PRO_5021820612" description="G8 domain-containing protein" evidence="3">
    <location>
        <begin position="36"/>
        <end position="1496"/>
    </location>
</feature>
<evidence type="ECO:0000313" key="6">
    <source>
        <dbReference type="EMBL" id="GEP61971.1"/>
    </source>
</evidence>
<feature type="domain" description="CEMIP beta-helix" evidence="5">
    <location>
        <begin position="415"/>
        <end position="590"/>
    </location>
</feature>
<evidence type="ECO:0000259" key="4">
    <source>
        <dbReference type="Pfam" id="PF10162"/>
    </source>
</evidence>
<evidence type="ECO:0000256" key="1">
    <source>
        <dbReference type="ARBA" id="ARBA00023180"/>
    </source>
</evidence>
<dbReference type="EMBL" id="BKAJ01000280">
    <property type="protein sequence ID" value="GEP61971.1"/>
    <property type="molecule type" value="Genomic_DNA"/>
</dbReference>
<proteinExistence type="predicted"/>
<keyword evidence="7" id="KW-1185">Reference proteome</keyword>
<comment type="caution">
    <text evidence="6">The sequence shown here is derived from an EMBL/GenBank/DDBJ whole genome shotgun (WGS) entry which is preliminary data.</text>
</comment>